<dbReference type="InterPro" id="IPR001128">
    <property type="entry name" value="Cyt_P450"/>
</dbReference>
<sequence>MDQTIIEQIAFRSLLVFGTSILLWFVGSTVISWYRLRHIPGPWLASISNLWIIRAATSTRLSDAFEEAGRRYGPLVRIGPNQILTSDVDFLRKTGAVRGTYNRSPWYIAFRWQPYMDSVFTLQEYDVHDKRKGQICTAYNITGREVDLIEPGIDEQILVMLDALRKKYVAKNNKPSPPLLDFSDFSSFLTMDVITRAAFGEEFGHLRSDSDVTGFLTHLRKQWPMVSLVNETPFLRSFFYSKAYLRLFGPNITDPTGFGKLMSGVVRIVHQRYAKPETQLRNDMLGSWIQNGLTQQESSAEGMLSLVAGSETTASVMRITFLCLVSSPPIYNKLKAVVKEAVSSGTITEPISYEVAKEIPYLRAVVYEGMRMRPGTVGTFPKIVPPQGEVVQGKFIPGGTVVGMNIASMLRSAELFGSDAHLFRPIRWLEAPEAKRGEMERQVETMFGHGRWMCAGKPIAFMELFKTFFELFRHFDFTIAYPAKPWNSRCYNVFVEDNMWIQVTEAA</sequence>
<evidence type="ECO:0000313" key="9">
    <source>
        <dbReference type="EMBL" id="KAL2278279.1"/>
    </source>
</evidence>
<keyword evidence="5" id="KW-0560">Oxidoreductase</keyword>
<dbReference type="SUPFAM" id="SSF48264">
    <property type="entry name" value="Cytochrome P450"/>
    <property type="match status" value="1"/>
</dbReference>
<evidence type="ECO:0000256" key="1">
    <source>
        <dbReference type="ARBA" id="ARBA00001971"/>
    </source>
</evidence>
<dbReference type="InterPro" id="IPR050121">
    <property type="entry name" value="Cytochrome_P450_monoxygenase"/>
</dbReference>
<evidence type="ECO:0000256" key="4">
    <source>
        <dbReference type="ARBA" id="ARBA00022723"/>
    </source>
</evidence>
<dbReference type="PRINTS" id="PR00385">
    <property type="entry name" value="P450"/>
</dbReference>
<evidence type="ECO:0000256" key="7">
    <source>
        <dbReference type="ARBA" id="ARBA00023033"/>
    </source>
</evidence>
<keyword evidence="3" id="KW-0349">Heme</keyword>
<keyword evidence="4" id="KW-0479">Metal-binding</keyword>
<name>A0ABR4E759_9PEZI</name>
<dbReference type="InterPro" id="IPR002401">
    <property type="entry name" value="Cyt_P450_E_grp-I"/>
</dbReference>
<dbReference type="Gene3D" id="1.10.630.10">
    <property type="entry name" value="Cytochrome P450"/>
    <property type="match status" value="1"/>
</dbReference>
<dbReference type="Proteomes" id="UP001600888">
    <property type="component" value="Unassembled WGS sequence"/>
</dbReference>
<dbReference type="PANTHER" id="PTHR24305:SF77">
    <property type="entry name" value="CYTOCHROME P450 MONOOXYGENASE"/>
    <property type="match status" value="1"/>
</dbReference>
<comment type="caution">
    <text evidence="9">The sequence shown here is derived from an EMBL/GenBank/DDBJ whole genome shotgun (WGS) entry which is preliminary data.</text>
</comment>
<comment type="similarity">
    <text evidence="2">Belongs to the cytochrome P450 family.</text>
</comment>
<evidence type="ECO:0008006" key="11">
    <source>
        <dbReference type="Google" id="ProtNLM"/>
    </source>
</evidence>
<keyword evidence="8" id="KW-0472">Membrane</keyword>
<dbReference type="EMBL" id="JBAWTH010000088">
    <property type="protein sequence ID" value="KAL2278279.1"/>
    <property type="molecule type" value="Genomic_DNA"/>
</dbReference>
<evidence type="ECO:0000256" key="8">
    <source>
        <dbReference type="SAM" id="Phobius"/>
    </source>
</evidence>
<comment type="cofactor">
    <cofactor evidence="1">
        <name>heme</name>
        <dbReference type="ChEBI" id="CHEBI:30413"/>
    </cofactor>
</comment>
<dbReference type="InterPro" id="IPR036396">
    <property type="entry name" value="Cyt_P450_sf"/>
</dbReference>
<gene>
    <name evidence="9" type="ORF">FJTKL_14550</name>
</gene>
<evidence type="ECO:0000256" key="2">
    <source>
        <dbReference type="ARBA" id="ARBA00010617"/>
    </source>
</evidence>
<evidence type="ECO:0000256" key="3">
    <source>
        <dbReference type="ARBA" id="ARBA00022617"/>
    </source>
</evidence>
<evidence type="ECO:0000256" key="6">
    <source>
        <dbReference type="ARBA" id="ARBA00023004"/>
    </source>
</evidence>
<keyword evidence="8" id="KW-0812">Transmembrane</keyword>
<accession>A0ABR4E759</accession>
<organism evidence="9 10">
    <name type="scientific">Diaporthe vaccinii</name>
    <dbReference type="NCBI Taxonomy" id="105482"/>
    <lineage>
        <taxon>Eukaryota</taxon>
        <taxon>Fungi</taxon>
        <taxon>Dikarya</taxon>
        <taxon>Ascomycota</taxon>
        <taxon>Pezizomycotina</taxon>
        <taxon>Sordariomycetes</taxon>
        <taxon>Sordariomycetidae</taxon>
        <taxon>Diaporthales</taxon>
        <taxon>Diaporthaceae</taxon>
        <taxon>Diaporthe</taxon>
        <taxon>Diaporthe eres species complex</taxon>
    </lineage>
</organism>
<dbReference type="CDD" id="cd11060">
    <property type="entry name" value="CYP57A1-like"/>
    <property type="match status" value="1"/>
</dbReference>
<evidence type="ECO:0000313" key="10">
    <source>
        <dbReference type="Proteomes" id="UP001600888"/>
    </source>
</evidence>
<keyword evidence="10" id="KW-1185">Reference proteome</keyword>
<protein>
    <recommendedName>
        <fullName evidence="11">Pisatin demethylase</fullName>
    </recommendedName>
</protein>
<keyword evidence="7" id="KW-0503">Monooxygenase</keyword>
<dbReference type="Pfam" id="PF00067">
    <property type="entry name" value="p450"/>
    <property type="match status" value="1"/>
</dbReference>
<feature type="transmembrane region" description="Helical" evidence="8">
    <location>
        <begin position="12"/>
        <end position="34"/>
    </location>
</feature>
<evidence type="ECO:0000256" key="5">
    <source>
        <dbReference type="ARBA" id="ARBA00023002"/>
    </source>
</evidence>
<keyword evidence="8" id="KW-1133">Transmembrane helix</keyword>
<dbReference type="PANTHER" id="PTHR24305">
    <property type="entry name" value="CYTOCHROME P450"/>
    <property type="match status" value="1"/>
</dbReference>
<proteinExistence type="inferred from homology"/>
<dbReference type="PRINTS" id="PR00463">
    <property type="entry name" value="EP450I"/>
</dbReference>
<keyword evidence="6" id="KW-0408">Iron</keyword>
<reference evidence="9 10" key="1">
    <citation type="submission" date="2024-03" db="EMBL/GenBank/DDBJ databases">
        <title>A high-quality draft genome sequence of Diaporthe vaccinii, a causative agent of upright dieback and viscid rot disease in cranberry plants.</title>
        <authorList>
            <person name="Sarrasin M."/>
            <person name="Lang B.F."/>
            <person name="Burger G."/>
        </authorList>
    </citation>
    <scope>NUCLEOTIDE SEQUENCE [LARGE SCALE GENOMIC DNA]</scope>
    <source>
        <strain evidence="9 10">IS7</strain>
    </source>
</reference>